<dbReference type="InterPro" id="IPR036465">
    <property type="entry name" value="vWFA_dom_sf"/>
</dbReference>
<dbReference type="Pfam" id="PF13519">
    <property type="entry name" value="VWA_2"/>
    <property type="match status" value="1"/>
</dbReference>
<organism evidence="3 4">
    <name type="scientific">Chloropicon roscoffensis</name>
    <dbReference type="NCBI Taxonomy" id="1461544"/>
    <lineage>
        <taxon>Eukaryota</taxon>
        <taxon>Viridiplantae</taxon>
        <taxon>Chlorophyta</taxon>
        <taxon>Chloropicophyceae</taxon>
        <taxon>Chloropicales</taxon>
        <taxon>Chloropicaceae</taxon>
        <taxon>Chloropicon</taxon>
    </lineage>
</organism>
<evidence type="ECO:0000259" key="2">
    <source>
        <dbReference type="PROSITE" id="PS50234"/>
    </source>
</evidence>
<dbReference type="InterPro" id="IPR002035">
    <property type="entry name" value="VWF_A"/>
</dbReference>
<dbReference type="PANTHER" id="PTHR36846">
    <property type="entry name" value="PROTEIN VIAA"/>
    <property type="match status" value="1"/>
</dbReference>
<protein>
    <submittedName>
        <fullName evidence="3">VWFA domain-containing protein</fullName>
    </submittedName>
</protein>
<dbReference type="SUPFAM" id="SSF53300">
    <property type="entry name" value="vWA-like"/>
    <property type="match status" value="1"/>
</dbReference>
<evidence type="ECO:0000256" key="1">
    <source>
        <dbReference type="SAM" id="MobiDB-lite"/>
    </source>
</evidence>
<dbReference type="Gene3D" id="3.40.50.410">
    <property type="entry name" value="von Willebrand factor, type A domain"/>
    <property type="match status" value="1"/>
</dbReference>
<dbReference type="GO" id="GO:0005829">
    <property type="term" value="C:cytosol"/>
    <property type="evidence" value="ECO:0007669"/>
    <property type="project" value="TreeGrafter"/>
</dbReference>
<dbReference type="SMART" id="SM00327">
    <property type="entry name" value="VWA"/>
    <property type="match status" value="1"/>
</dbReference>
<feature type="compositionally biased region" description="Acidic residues" evidence="1">
    <location>
        <begin position="190"/>
        <end position="203"/>
    </location>
</feature>
<gene>
    <name evidence="3" type="ORF">HKI87_04g32800</name>
</gene>
<feature type="region of interest" description="Disordered" evidence="1">
    <location>
        <begin position="187"/>
        <end position="230"/>
    </location>
</feature>
<name>A0AAX4P846_9CHLO</name>
<dbReference type="AlphaFoldDB" id="A0AAX4P846"/>
<reference evidence="3 4" key="1">
    <citation type="submission" date="2024-03" db="EMBL/GenBank/DDBJ databases">
        <title>Complete genome sequence of the green alga Chloropicon roscoffensis RCC1871.</title>
        <authorList>
            <person name="Lemieux C."/>
            <person name="Pombert J.-F."/>
            <person name="Otis C."/>
            <person name="Turmel M."/>
        </authorList>
    </citation>
    <scope>NUCLEOTIDE SEQUENCE [LARGE SCALE GENOMIC DNA]</scope>
    <source>
        <strain evidence="3 4">RCC1871</strain>
    </source>
</reference>
<evidence type="ECO:0000313" key="3">
    <source>
        <dbReference type="EMBL" id="WZN61745.1"/>
    </source>
</evidence>
<dbReference type="EMBL" id="CP151504">
    <property type="protein sequence ID" value="WZN61745.1"/>
    <property type="molecule type" value="Genomic_DNA"/>
</dbReference>
<feature type="region of interest" description="Disordered" evidence="1">
    <location>
        <begin position="1"/>
        <end position="72"/>
    </location>
</feature>
<dbReference type="Proteomes" id="UP001472866">
    <property type="component" value="Chromosome 04"/>
</dbReference>
<keyword evidence="4" id="KW-1185">Reference proteome</keyword>
<feature type="domain" description="VWFA" evidence="2">
    <location>
        <begin position="430"/>
        <end position="598"/>
    </location>
</feature>
<evidence type="ECO:0000313" key="4">
    <source>
        <dbReference type="Proteomes" id="UP001472866"/>
    </source>
</evidence>
<proteinExistence type="predicted"/>
<sequence>MEASAKRMSASRRMGAARPPLRAIAGRSRCPLCDARRGRASGRRRETCASSTSPSAERRDPQQQKASTSRQLDAIEAVQSLGTIGERLLTLPRTTVANLQDRVDSLKVWQGELQKGVLPGSAGAEGVESGEVGEGRAVSWPEEPFRGQLLQTLADLEMASLTRRYPKLTNTLLANVMDVVEAFEASYVDAEQDEEEEEEEEEDPRGRDPPPPPEEAPSSEASPAEESDDAAEELLVLDPNADLAEDLLSDFRKEWEPIAEALDASEQFFDDLGEVVKDQFSHDIDTLGTTNSVWKHAGWKEVKELSRKLERLPQLRKLVRDLGRGSRGRGPKRLANAEEYRSGNPEGLITSNLVIEETAGIFRSGEIMSMLPSEASLLAAGRRSPILKKLWHSKRAERGLLSYERVGWMDEEQSNVLDRLEIRPSGLQGPLILCLDTSASMSGVREKVAKALVLECVRGAKRQQRQCYLIAFSGREEVRELELSSDSGHMEPLLEFLAGSFEGGTDLNEPIKRSIELLKGEGERSEWRNADVLIVTDAEVPPLERDLKKEIEDLCVEEGVEVHGLIVGPRRTPNFKEIVGTNLHVFDDWRVFNENDDY</sequence>
<feature type="compositionally biased region" description="Low complexity" evidence="1">
    <location>
        <begin position="1"/>
        <end position="18"/>
    </location>
</feature>
<accession>A0AAX4P846</accession>
<dbReference type="PANTHER" id="PTHR36846:SF1">
    <property type="entry name" value="PROTEIN VIAA"/>
    <property type="match status" value="1"/>
</dbReference>
<dbReference type="PROSITE" id="PS50234">
    <property type="entry name" value="VWFA"/>
    <property type="match status" value="1"/>
</dbReference>